<dbReference type="AlphaFoldDB" id="D9XFE2"/>
<gene>
    <name evidence="1" type="ORF">SSQG_03163</name>
</gene>
<protein>
    <submittedName>
        <fullName evidence="1">Predicted protein</fullName>
    </submittedName>
</protein>
<evidence type="ECO:0000313" key="2">
    <source>
        <dbReference type="Proteomes" id="UP000004184"/>
    </source>
</evidence>
<dbReference type="HOGENOM" id="CLU_1288320_0_0_11"/>
<accession>D9XFE2</accession>
<proteinExistence type="predicted"/>
<reference evidence="2" key="1">
    <citation type="submission" date="2009-02" db="EMBL/GenBank/DDBJ databases">
        <title>Annotation of Streptomyces viridochromogenes strain DSM 40736.</title>
        <authorList>
            <consortium name="The Broad Institute Genome Sequencing Platform"/>
            <consortium name="Broad Institute Microbial Sequencing Center"/>
            <person name="Fischbach M."/>
            <person name="Godfrey P."/>
            <person name="Ward D."/>
            <person name="Young S."/>
            <person name="Zeng Q."/>
            <person name="Koehrsen M."/>
            <person name="Alvarado L."/>
            <person name="Berlin A.M."/>
            <person name="Bochicchio J."/>
            <person name="Borenstein D."/>
            <person name="Chapman S.B."/>
            <person name="Chen Z."/>
            <person name="Engels R."/>
            <person name="Freedman E."/>
            <person name="Gellesch M."/>
            <person name="Goldberg J."/>
            <person name="Griggs A."/>
            <person name="Gujja S."/>
            <person name="Heilman E.R."/>
            <person name="Heiman D.I."/>
            <person name="Hepburn T.A."/>
            <person name="Howarth C."/>
            <person name="Jen D."/>
            <person name="Larson L."/>
            <person name="Lewis B."/>
            <person name="Mehta T."/>
            <person name="Park D."/>
            <person name="Pearson M."/>
            <person name="Richards J."/>
            <person name="Roberts A."/>
            <person name="Saif S."/>
            <person name="Shea T.D."/>
            <person name="Shenoy N."/>
            <person name="Sisk P."/>
            <person name="Stolte C."/>
            <person name="Sykes S.N."/>
            <person name="Thomson T."/>
            <person name="Walk T."/>
            <person name="White J."/>
            <person name="Yandava C."/>
            <person name="Straight P."/>
            <person name="Clardy J."/>
            <person name="Hung D."/>
            <person name="Kolter R."/>
            <person name="Mekalanos J."/>
            <person name="Walker S."/>
            <person name="Walsh C.T."/>
            <person name="Wieland-Brown L.C."/>
            <person name="Haas B."/>
            <person name="Nusbaum C."/>
            <person name="Birren B."/>
        </authorList>
    </citation>
    <scope>NUCLEOTIDE SEQUENCE [LARGE SCALE GENOMIC DNA]</scope>
    <source>
        <strain evidence="2">DSM 40736 / JCM 4977 / BCRC 1201 / Tue 494</strain>
    </source>
</reference>
<dbReference type="EMBL" id="GG657757">
    <property type="protein sequence ID" value="EFL32645.1"/>
    <property type="molecule type" value="Genomic_DNA"/>
</dbReference>
<dbReference type="Proteomes" id="UP000004184">
    <property type="component" value="Unassembled WGS sequence"/>
</dbReference>
<keyword evidence="2" id="KW-1185">Reference proteome</keyword>
<dbReference type="OrthoDB" id="4224406at2"/>
<dbReference type="RefSeq" id="WP_003990757.1">
    <property type="nucleotide sequence ID" value="NZ_GG657757.1"/>
</dbReference>
<evidence type="ECO:0000313" key="1">
    <source>
        <dbReference type="EMBL" id="EFL32645.1"/>
    </source>
</evidence>
<sequence>MATAALMAPPYLPQYGPLDLVAVDGTWNAVTVPARWGPLVLDVLADRSEPVLEDPAAGHLLWPVPPGSADTWPDTRTAGIQVHGQGAELLMCGPGGHRDVMQWLRVPTRRHWATDADPLRMAVEFVVGPLPAAVPIQMCTWCGTPTRAAACWAGGMSSPARSGHCSPARRAGRRPCGAAPAGTSASCVRGRCDSPYGGGRLHGGRHRSGYCLHL</sequence>
<dbReference type="STRING" id="591159.SSQG_03163"/>
<name>D9XFE2_STRVT</name>
<organism evidence="1 2">
    <name type="scientific">Streptomyces viridochromogenes (strain DSM 40736 / JCM 4977 / BCRC 1201 / Tue 494)</name>
    <dbReference type="NCBI Taxonomy" id="591159"/>
    <lineage>
        <taxon>Bacteria</taxon>
        <taxon>Bacillati</taxon>
        <taxon>Actinomycetota</taxon>
        <taxon>Actinomycetes</taxon>
        <taxon>Kitasatosporales</taxon>
        <taxon>Streptomycetaceae</taxon>
        <taxon>Streptomyces</taxon>
    </lineage>
</organism>